<comment type="caution">
    <text evidence="3">The sequence shown here is derived from an EMBL/GenBank/DDBJ whole genome shotgun (WGS) entry which is preliminary data.</text>
</comment>
<dbReference type="Pfam" id="PF04480">
    <property type="entry name" value="DUF559"/>
    <property type="match status" value="1"/>
</dbReference>
<dbReference type="Gene3D" id="3.40.960.10">
    <property type="entry name" value="VSR Endonuclease"/>
    <property type="match status" value="1"/>
</dbReference>
<feature type="domain" description="DUF559" evidence="2">
    <location>
        <begin position="64"/>
        <end position="167"/>
    </location>
</feature>
<protein>
    <submittedName>
        <fullName evidence="3">Endonuclease domain-containing protein</fullName>
    </submittedName>
</protein>
<name>A0ABW0HBK4_9HYPH</name>
<dbReference type="InterPro" id="IPR047216">
    <property type="entry name" value="Endonuclease_DUF559_bact"/>
</dbReference>
<feature type="region of interest" description="Disordered" evidence="1">
    <location>
        <begin position="1"/>
        <end position="61"/>
    </location>
</feature>
<proteinExistence type="predicted"/>
<reference evidence="4" key="1">
    <citation type="journal article" date="2019" name="Int. J. Syst. Evol. Microbiol.">
        <title>The Global Catalogue of Microorganisms (GCM) 10K type strain sequencing project: providing services to taxonomists for standard genome sequencing and annotation.</title>
        <authorList>
            <consortium name="The Broad Institute Genomics Platform"/>
            <consortium name="The Broad Institute Genome Sequencing Center for Infectious Disease"/>
            <person name="Wu L."/>
            <person name="Ma J."/>
        </authorList>
    </citation>
    <scope>NUCLEOTIDE SEQUENCE [LARGE SCALE GENOMIC DNA]</scope>
    <source>
        <strain evidence="4">CGMCC 1.16326</strain>
    </source>
</reference>
<dbReference type="CDD" id="cd01038">
    <property type="entry name" value="Endonuclease_DUF559"/>
    <property type="match status" value="1"/>
</dbReference>
<keyword evidence="3" id="KW-0255">Endonuclease</keyword>
<keyword evidence="4" id="KW-1185">Reference proteome</keyword>
<dbReference type="GO" id="GO:0004519">
    <property type="term" value="F:endonuclease activity"/>
    <property type="evidence" value="ECO:0007669"/>
    <property type="project" value="UniProtKB-KW"/>
</dbReference>
<keyword evidence="3" id="KW-0378">Hydrolase</keyword>
<accession>A0ABW0HBK4</accession>
<dbReference type="InterPro" id="IPR011335">
    <property type="entry name" value="Restrct_endonuc-II-like"/>
</dbReference>
<gene>
    <name evidence="3" type="ORF">ACFPPC_17250</name>
</gene>
<evidence type="ECO:0000259" key="2">
    <source>
        <dbReference type="Pfam" id="PF04480"/>
    </source>
</evidence>
<dbReference type="PANTHER" id="PTHR38590">
    <property type="entry name" value="BLL0828 PROTEIN"/>
    <property type="match status" value="1"/>
</dbReference>
<organism evidence="3 4">
    <name type="scientific">Bosea vestrisii</name>
    <dbReference type="NCBI Taxonomy" id="151416"/>
    <lineage>
        <taxon>Bacteria</taxon>
        <taxon>Pseudomonadati</taxon>
        <taxon>Pseudomonadota</taxon>
        <taxon>Alphaproteobacteria</taxon>
        <taxon>Hyphomicrobiales</taxon>
        <taxon>Boseaceae</taxon>
        <taxon>Bosea</taxon>
    </lineage>
</organism>
<keyword evidence="3" id="KW-0540">Nuclease</keyword>
<dbReference type="InterPro" id="IPR007569">
    <property type="entry name" value="DUF559"/>
</dbReference>
<dbReference type="Proteomes" id="UP001596104">
    <property type="component" value="Unassembled WGS sequence"/>
</dbReference>
<evidence type="ECO:0000313" key="4">
    <source>
        <dbReference type="Proteomes" id="UP001596104"/>
    </source>
</evidence>
<evidence type="ECO:0000256" key="1">
    <source>
        <dbReference type="SAM" id="MobiDB-lite"/>
    </source>
</evidence>
<dbReference type="EMBL" id="JBHSLV010000030">
    <property type="protein sequence ID" value="MFC5394390.1"/>
    <property type="molecule type" value="Genomic_DNA"/>
</dbReference>
<evidence type="ECO:0000313" key="3">
    <source>
        <dbReference type="EMBL" id="MFC5394390.1"/>
    </source>
</evidence>
<dbReference type="PANTHER" id="PTHR38590:SF1">
    <property type="entry name" value="BLL0828 PROTEIN"/>
    <property type="match status" value="1"/>
</dbReference>
<sequence length="185" mass="20734">MNRDAAPSPPAGEGWGEGSLDAAGLSPLKGQAGKDSATPHPAAARPPSPAGGEGELAPTRREVLKTRARAMRREPTEAERKLWHLLRDRRFSGFKFRRQVRIGSYIVDFVCPAKRLVVEADGCQHAENGYDERRDIWLAAQGFRIRRFWNDQILHHPDEVSDTLWNDLDGATIHEVDVLKEHQAQ</sequence>
<dbReference type="SUPFAM" id="SSF52980">
    <property type="entry name" value="Restriction endonuclease-like"/>
    <property type="match status" value="1"/>
</dbReference>
<dbReference type="RefSeq" id="WP_377009663.1">
    <property type="nucleotide sequence ID" value="NZ_JBHSLV010000030.1"/>
</dbReference>